<evidence type="ECO:0000256" key="3">
    <source>
        <dbReference type="ARBA" id="ARBA00022777"/>
    </source>
</evidence>
<evidence type="ECO:0000259" key="4">
    <source>
        <dbReference type="Pfam" id="PF00294"/>
    </source>
</evidence>
<protein>
    <submittedName>
        <fullName evidence="5">Sugar kinase</fullName>
    </submittedName>
</protein>
<comment type="similarity">
    <text evidence="1">Belongs to the carbohydrate kinase PfkB family.</text>
</comment>
<evidence type="ECO:0000313" key="5">
    <source>
        <dbReference type="EMBL" id="PSR22351.1"/>
    </source>
</evidence>
<dbReference type="PANTHER" id="PTHR43320:SF2">
    <property type="entry name" value="2-DEHYDRO-3-DEOXYGLUCONOKINASE_2-DEHYDRO-3-DEOXYGALACTONOKINASE"/>
    <property type="match status" value="1"/>
</dbReference>
<dbReference type="EMBL" id="PXYV01000018">
    <property type="protein sequence ID" value="PSR22351.1"/>
    <property type="molecule type" value="Genomic_DNA"/>
</dbReference>
<evidence type="ECO:0000313" key="6">
    <source>
        <dbReference type="Proteomes" id="UP000241848"/>
    </source>
</evidence>
<keyword evidence="3 5" id="KW-0418">Kinase</keyword>
<dbReference type="PANTHER" id="PTHR43320">
    <property type="entry name" value="SUGAR KINASE"/>
    <property type="match status" value="1"/>
</dbReference>
<dbReference type="InterPro" id="IPR002173">
    <property type="entry name" value="Carboh/pur_kinase_PfkB_CS"/>
</dbReference>
<feature type="domain" description="Carbohydrate kinase PfkB" evidence="4">
    <location>
        <begin position="1"/>
        <end position="293"/>
    </location>
</feature>
<accession>A0A2T2WJD3</accession>
<dbReference type="AlphaFoldDB" id="A0A2T2WJD3"/>
<dbReference type="Proteomes" id="UP000241848">
    <property type="component" value="Unassembled WGS sequence"/>
</dbReference>
<dbReference type="SUPFAM" id="SSF53613">
    <property type="entry name" value="Ribokinase-like"/>
    <property type="match status" value="1"/>
</dbReference>
<dbReference type="Pfam" id="PF00294">
    <property type="entry name" value="PfkB"/>
    <property type="match status" value="1"/>
</dbReference>
<dbReference type="PROSITE" id="PS00584">
    <property type="entry name" value="PFKB_KINASES_2"/>
    <property type="match status" value="1"/>
</dbReference>
<organism evidence="5 6">
    <name type="scientific">Sulfobacillus acidophilus</name>
    <dbReference type="NCBI Taxonomy" id="53633"/>
    <lineage>
        <taxon>Bacteria</taxon>
        <taxon>Bacillati</taxon>
        <taxon>Bacillota</taxon>
        <taxon>Clostridia</taxon>
        <taxon>Eubacteriales</taxon>
        <taxon>Clostridiales Family XVII. Incertae Sedis</taxon>
        <taxon>Sulfobacillus</taxon>
    </lineage>
</organism>
<keyword evidence="2" id="KW-0808">Transferase</keyword>
<dbReference type="GO" id="GO:0016301">
    <property type="term" value="F:kinase activity"/>
    <property type="evidence" value="ECO:0007669"/>
    <property type="project" value="UniProtKB-KW"/>
</dbReference>
<evidence type="ECO:0000256" key="2">
    <source>
        <dbReference type="ARBA" id="ARBA00022679"/>
    </source>
</evidence>
<dbReference type="CDD" id="cd01166">
    <property type="entry name" value="KdgK"/>
    <property type="match status" value="1"/>
</dbReference>
<name>A0A2T2WJD3_9FIRM</name>
<proteinExistence type="inferred from homology"/>
<reference evidence="5 6" key="1">
    <citation type="journal article" date="2014" name="BMC Genomics">
        <title>Comparison of environmental and isolate Sulfobacillus genomes reveals diverse carbon, sulfur, nitrogen, and hydrogen metabolisms.</title>
        <authorList>
            <person name="Justice N.B."/>
            <person name="Norman A."/>
            <person name="Brown C.T."/>
            <person name="Singh A."/>
            <person name="Thomas B.C."/>
            <person name="Banfield J.F."/>
        </authorList>
    </citation>
    <scope>NUCLEOTIDE SEQUENCE [LARGE SCALE GENOMIC DNA]</scope>
    <source>
        <strain evidence="5">AMDSBA3</strain>
    </source>
</reference>
<dbReference type="InterPro" id="IPR011611">
    <property type="entry name" value="PfkB_dom"/>
</dbReference>
<comment type="caution">
    <text evidence="5">The sequence shown here is derived from an EMBL/GenBank/DDBJ whole genome shotgun (WGS) entry which is preliminary data.</text>
</comment>
<dbReference type="InterPro" id="IPR029056">
    <property type="entry name" value="Ribokinase-like"/>
</dbReference>
<dbReference type="InterPro" id="IPR052700">
    <property type="entry name" value="Carb_kinase_PfkB-like"/>
</dbReference>
<evidence type="ECO:0000256" key="1">
    <source>
        <dbReference type="ARBA" id="ARBA00010688"/>
    </source>
</evidence>
<gene>
    <name evidence="5" type="ORF">C7B45_06970</name>
</gene>
<sequence length="314" mass="34035">MKSILTCGEAMGIISADRVGRVMPGSPMTMSVAGSEFNVAIALARLGVPSQFAGAVGEDVVGSMIGHTLRGEGVDIRHLQTLPKPTGLMIKERYGLQAEPRVYYYRQDTAMHQWIPGPELVASADWVHISGITLMINASLGQRVTAWLKAWVDRHPSALSIDLNVRRRLGSLQQWRQVLARALDLAAVIFASRQDLRDLWGTDVVSELVEVGAFRADQVVIVADGAHGACAAQNAEILARVAALEVARIEDVVGAGDGFAAGVLAGRWREWDWERALRLGAVVGAFAVAHPGDWEGYPLWSEARAVLEGDWVDR</sequence>
<dbReference type="Gene3D" id="3.40.1190.20">
    <property type="match status" value="1"/>
</dbReference>